<dbReference type="Gene3D" id="1.10.260.40">
    <property type="entry name" value="lambda repressor-like DNA-binding domains"/>
    <property type="match status" value="1"/>
</dbReference>
<dbReference type="CDD" id="cd00093">
    <property type="entry name" value="HTH_XRE"/>
    <property type="match status" value="1"/>
</dbReference>
<accession>A0ABU2JHK4</accession>
<dbReference type="SUPFAM" id="SSF47413">
    <property type="entry name" value="lambda repressor-like DNA-binding domains"/>
    <property type="match status" value="1"/>
</dbReference>
<evidence type="ECO:0000313" key="2">
    <source>
        <dbReference type="EMBL" id="MDT0264462.1"/>
    </source>
</evidence>
<proteinExistence type="predicted"/>
<dbReference type="Pfam" id="PF13560">
    <property type="entry name" value="HTH_31"/>
    <property type="match status" value="1"/>
</dbReference>
<evidence type="ECO:0000313" key="3">
    <source>
        <dbReference type="Proteomes" id="UP001183176"/>
    </source>
</evidence>
<name>A0ABU2JHK4_9ACTN</name>
<dbReference type="InterPro" id="IPR010982">
    <property type="entry name" value="Lambda_DNA-bd_dom_sf"/>
</dbReference>
<reference evidence="3" key="1">
    <citation type="submission" date="2023-07" db="EMBL/GenBank/DDBJ databases">
        <title>30 novel species of actinomycetes from the DSMZ collection.</title>
        <authorList>
            <person name="Nouioui I."/>
        </authorList>
    </citation>
    <scope>NUCLEOTIDE SEQUENCE [LARGE SCALE GENOMIC DNA]</scope>
    <source>
        <strain evidence="3">DSM 44399</strain>
    </source>
</reference>
<keyword evidence="3" id="KW-1185">Reference proteome</keyword>
<dbReference type="RefSeq" id="WP_311425599.1">
    <property type="nucleotide sequence ID" value="NZ_JAVREH010000115.1"/>
</dbReference>
<dbReference type="InterPro" id="IPR001387">
    <property type="entry name" value="Cro/C1-type_HTH"/>
</dbReference>
<evidence type="ECO:0000259" key="1">
    <source>
        <dbReference type="PROSITE" id="PS50943"/>
    </source>
</evidence>
<dbReference type="PROSITE" id="PS50943">
    <property type="entry name" value="HTH_CROC1"/>
    <property type="match status" value="1"/>
</dbReference>
<dbReference type="Proteomes" id="UP001183176">
    <property type="component" value="Unassembled WGS sequence"/>
</dbReference>
<organism evidence="2 3">
    <name type="scientific">Jatrophihabitans lederbergiae</name>
    <dbReference type="NCBI Taxonomy" id="3075547"/>
    <lineage>
        <taxon>Bacteria</taxon>
        <taxon>Bacillati</taxon>
        <taxon>Actinomycetota</taxon>
        <taxon>Actinomycetes</taxon>
        <taxon>Jatrophihabitantales</taxon>
        <taxon>Jatrophihabitantaceae</taxon>
        <taxon>Jatrophihabitans</taxon>
    </lineage>
</organism>
<dbReference type="SMART" id="SM00530">
    <property type="entry name" value="HTH_XRE"/>
    <property type="match status" value="1"/>
</dbReference>
<feature type="domain" description="HTH cro/C1-type" evidence="1">
    <location>
        <begin position="21"/>
        <end position="64"/>
    </location>
</feature>
<gene>
    <name evidence="2" type="ORF">RM423_24210</name>
</gene>
<dbReference type="EMBL" id="JAVREH010000115">
    <property type="protein sequence ID" value="MDT0264462.1"/>
    <property type="molecule type" value="Genomic_DNA"/>
</dbReference>
<comment type="caution">
    <text evidence="2">The sequence shown here is derived from an EMBL/GenBank/DDBJ whole genome shotgun (WGS) entry which is preliminary data.</text>
</comment>
<protein>
    <submittedName>
        <fullName evidence="2">Helix-turn-helix transcriptional regulator</fullName>
    </submittedName>
</protein>
<sequence>MRLRNRLVLAAFVDNARMSEREIARRAGLSHSTANHLITGRRTTCSLSTAVAIAQALHCPNGTLFNVEEAAEQQAVEQIADYEPSARSALERLGGFGEDHNL</sequence>